<protein>
    <recommendedName>
        <fullName evidence="4">RRM domain-containing protein</fullName>
    </recommendedName>
</protein>
<feature type="compositionally biased region" description="Gly residues" evidence="3">
    <location>
        <begin position="178"/>
        <end position="198"/>
    </location>
</feature>
<dbReference type="SMART" id="SM00360">
    <property type="entry name" value="RRM"/>
    <property type="match status" value="2"/>
</dbReference>
<evidence type="ECO:0000256" key="1">
    <source>
        <dbReference type="ARBA" id="ARBA00022884"/>
    </source>
</evidence>
<dbReference type="InterPro" id="IPR012677">
    <property type="entry name" value="Nucleotide-bd_a/b_plait_sf"/>
</dbReference>
<dbReference type="AlphaFoldDB" id="A0A4P9XH52"/>
<dbReference type="GO" id="GO:0003723">
    <property type="term" value="F:RNA binding"/>
    <property type="evidence" value="ECO:0007669"/>
    <property type="project" value="UniProtKB-UniRule"/>
</dbReference>
<dbReference type="InterPro" id="IPR000504">
    <property type="entry name" value="RRM_dom"/>
</dbReference>
<organism evidence="5 6">
    <name type="scientific">Thamnocephalis sphaerospora</name>
    <dbReference type="NCBI Taxonomy" id="78915"/>
    <lineage>
        <taxon>Eukaryota</taxon>
        <taxon>Fungi</taxon>
        <taxon>Fungi incertae sedis</taxon>
        <taxon>Zoopagomycota</taxon>
        <taxon>Zoopagomycotina</taxon>
        <taxon>Zoopagomycetes</taxon>
        <taxon>Zoopagales</taxon>
        <taxon>Sigmoideomycetaceae</taxon>
        <taxon>Thamnocephalis</taxon>
    </lineage>
</organism>
<dbReference type="Gene3D" id="3.30.70.330">
    <property type="match status" value="2"/>
</dbReference>
<evidence type="ECO:0000313" key="6">
    <source>
        <dbReference type="Proteomes" id="UP000271241"/>
    </source>
</evidence>
<evidence type="ECO:0000313" key="5">
    <source>
        <dbReference type="EMBL" id="RKP04948.1"/>
    </source>
</evidence>
<dbReference type="InterPro" id="IPR035979">
    <property type="entry name" value="RBD_domain_sf"/>
</dbReference>
<dbReference type="PANTHER" id="PTHR48027">
    <property type="entry name" value="HETEROGENEOUS NUCLEAR RIBONUCLEOPROTEIN 87F-RELATED"/>
    <property type="match status" value="1"/>
</dbReference>
<keyword evidence="1 2" id="KW-0694">RNA-binding</keyword>
<reference evidence="6" key="1">
    <citation type="journal article" date="2018" name="Nat. Microbiol.">
        <title>Leveraging single-cell genomics to expand the fungal tree of life.</title>
        <authorList>
            <person name="Ahrendt S.R."/>
            <person name="Quandt C.A."/>
            <person name="Ciobanu D."/>
            <person name="Clum A."/>
            <person name="Salamov A."/>
            <person name="Andreopoulos B."/>
            <person name="Cheng J.F."/>
            <person name="Woyke T."/>
            <person name="Pelin A."/>
            <person name="Henrissat B."/>
            <person name="Reynolds N.K."/>
            <person name="Benny G.L."/>
            <person name="Smith M.E."/>
            <person name="James T.Y."/>
            <person name="Grigoriev I.V."/>
        </authorList>
    </citation>
    <scope>NUCLEOTIDE SEQUENCE [LARGE SCALE GENOMIC DNA]</scope>
    <source>
        <strain evidence="6">RSA 1356</strain>
    </source>
</reference>
<dbReference type="Proteomes" id="UP000271241">
    <property type="component" value="Unassembled WGS sequence"/>
</dbReference>
<evidence type="ECO:0000256" key="3">
    <source>
        <dbReference type="SAM" id="MobiDB-lite"/>
    </source>
</evidence>
<dbReference type="EMBL" id="KZ993352">
    <property type="protein sequence ID" value="RKP04948.1"/>
    <property type="molecule type" value="Genomic_DNA"/>
</dbReference>
<proteinExistence type="predicted"/>
<dbReference type="STRING" id="78915.A0A4P9XH52"/>
<evidence type="ECO:0000256" key="2">
    <source>
        <dbReference type="PROSITE-ProRule" id="PRU00176"/>
    </source>
</evidence>
<dbReference type="PROSITE" id="PS50102">
    <property type="entry name" value="RRM"/>
    <property type="match status" value="2"/>
</dbReference>
<dbReference type="InterPro" id="IPR052462">
    <property type="entry name" value="SLIRP/GR-RBP-like"/>
</dbReference>
<dbReference type="SUPFAM" id="SSF54928">
    <property type="entry name" value="RNA-binding domain, RBD"/>
    <property type="match status" value="2"/>
</dbReference>
<dbReference type="OrthoDB" id="439808at2759"/>
<sequence>ESSTVYVGNLSWNVDEEWLQQELAECGEIKSARIITEGPGGRSKGFGYVDFSDASGAQAAAALSGKEIDGRQVRIEVTTPRATTHERREQSAKSNTLFVGNLPFSANEDSVAEVFAAFGEVQSVRLPTDRETGQAKGFGYVQFNTEDEAAAAVAESYVELEGRQLRLDFAGARSNDGGNRGGRGGFGGRGGRGGFGDR</sequence>
<evidence type="ECO:0000259" key="4">
    <source>
        <dbReference type="PROSITE" id="PS50102"/>
    </source>
</evidence>
<feature type="non-terminal residue" evidence="5">
    <location>
        <position position="198"/>
    </location>
</feature>
<dbReference type="Pfam" id="PF00076">
    <property type="entry name" value="RRM_1"/>
    <property type="match status" value="2"/>
</dbReference>
<name>A0A4P9XH52_9FUNG</name>
<keyword evidence="6" id="KW-1185">Reference proteome</keyword>
<feature type="non-terminal residue" evidence="5">
    <location>
        <position position="1"/>
    </location>
</feature>
<feature type="region of interest" description="Disordered" evidence="3">
    <location>
        <begin position="171"/>
        <end position="198"/>
    </location>
</feature>
<accession>A0A4P9XH52</accession>
<feature type="domain" description="RRM" evidence="4">
    <location>
        <begin position="95"/>
        <end position="172"/>
    </location>
</feature>
<feature type="domain" description="RRM" evidence="4">
    <location>
        <begin position="3"/>
        <end position="80"/>
    </location>
</feature>
<gene>
    <name evidence="5" type="ORF">THASP1DRAFT_10033</name>
</gene>